<dbReference type="GeneTree" id="ENSGT01150000286992"/>
<keyword evidence="4" id="KW-0812">Transmembrane</keyword>
<dbReference type="GeneID" id="113123305"/>
<feature type="domain" description="AIG1-type G" evidence="5">
    <location>
        <begin position="132"/>
        <end position="340"/>
    </location>
</feature>
<evidence type="ECO:0000256" key="4">
    <source>
        <dbReference type="SAM" id="Phobius"/>
    </source>
</evidence>
<dbReference type="InterPro" id="IPR012677">
    <property type="entry name" value="Nucleotide-bd_a/b_plait_sf"/>
</dbReference>
<proteinExistence type="inferred from homology"/>
<dbReference type="SUPFAM" id="SSF52540">
    <property type="entry name" value="P-loop containing nucleoside triphosphate hydrolases"/>
    <property type="match status" value="1"/>
</dbReference>
<dbReference type="InterPro" id="IPR027417">
    <property type="entry name" value="P-loop_NTPase"/>
</dbReference>
<dbReference type="PROSITE" id="PS51720">
    <property type="entry name" value="G_AIG1"/>
    <property type="match status" value="1"/>
</dbReference>
<dbReference type="PANTHER" id="PTHR10903">
    <property type="entry name" value="GTPASE, IMAP FAMILY MEMBER-RELATED"/>
    <property type="match status" value="1"/>
</dbReference>
<evidence type="ECO:0000256" key="3">
    <source>
        <dbReference type="ARBA" id="ARBA00023134"/>
    </source>
</evidence>
<name>A0A3Q3MFC0_9TELE</name>
<evidence type="ECO:0000256" key="1">
    <source>
        <dbReference type="ARBA" id="ARBA00008535"/>
    </source>
</evidence>
<evidence type="ECO:0000313" key="6">
    <source>
        <dbReference type="Ensembl" id="ENSMAMP00000019699.1"/>
    </source>
</evidence>
<dbReference type="RefSeq" id="XP_026151020.1">
    <property type="nucleotide sequence ID" value="XM_026295235.1"/>
</dbReference>
<dbReference type="PANTHER" id="PTHR10903:SF62">
    <property type="entry name" value="GTPASE IMAP FAMILY MEMBER 4-LIKE-RELATED"/>
    <property type="match status" value="1"/>
</dbReference>
<keyword evidence="7" id="KW-1185">Reference proteome</keyword>
<feature type="transmembrane region" description="Helical" evidence="4">
    <location>
        <begin position="374"/>
        <end position="397"/>
    </location>
</feature>
<keyword evidence="2" id="KW-0547">Nucleotide-binding</keyword>
<accession>A0A3Q3MFC0</accession>
<reference evidence="6" key="2">
    <citation type="submission" date="2025-09" db="UniProtKB">
        <authorList>
            <consortium name="Ensembl"/>
        </authorList>
    </citation>
    <scope>IDENTIFICATION</scope>
</reference>
<protein>
    <submittedName>
        <fullName evidence="6">Protein mono-ADP-ribosyltransferase PARP14-like</fullName>
    </submittedName>
</protein>
<reference evidence="6" key="1">
    <citation type="submission" date="2025-08" db="UniProtKB">
        <authorList>
            <consortium name="Ensembl"/>
        </authorList>
    </citation>
    <scope>IDENTIFICATION</scope>
</reference>
<evidence type="ECO:0000256" key="2">
    <source>
        <dbReference type="ARBA" id="ARBA00022741"/>
    </source>
</evidence>
<dbReference type="CDD" id="cd01852">
    <property type="entry name" value="AIG1"/>
    <property type="match status" value="1"/>
</dbReference>
<evidence type="ECO:0000313" key="7">
    <source>
        <dbReference type="Proteomes" id="UP000261640"/>
    </source>
</evidence>
<dbReference type="Gene3D" id="3.40.50.300">
    <property type="entry name" value="P-loop containing nucleotide triphosphate hydrolases"/>
    <property type="match status" value="1"/>
</dbReference>
<comment type="similarity">
    <text evidence="1">Belongs to the TRAFAC class TrmE-Era-EngA-EngB-Septin-like GTPase superfamily. AIG1/Toc34/Toc159-like paraseptin GTPase family. IAN subfamily.</text>
</comment>
<sequence length="468" mass="52711">MDDIHQHPVFFESHRLNKKQRRVIENYFRIRRKSGGGECVLRSVKDNVYCILFKDQQDQQRVLQKSKHVVEFADGPLVITVQGSLEPHTSSTITTSTPDQDFTASAQVVKFVQDDLQHKGFTKDVCQTDQASLTKRIVLLGKTGAGKSSLVNTIFGEELFKTNHSPNSGTRTCEAETRSVNGRSITLIDTPGFFDTRRNEEELKPEIVRCITECAPGPHAFLIVLKVEKFTEQEQAVITKICQYFSEDALKYAVVVFTHGDQLPKRINIEEFVSRNEKLSDLVKKCGGRCLVTDNKYWKNKEYNYMSNQVQVSELLKTVDKIINANNENYYTNEMLQAVKREIQMEEETIRQSSPNMSREKIRNKATKSVFERLLIRFTGVTTGLVLGALLGVAGMFSSVFNKSPVQIQSSSDFAALALTHGIKERVLFAAERGGVKGSKIGYSAAEVAENPMDAVQLTADAVWNQFE</sequence>
<dbReference type="Pfam" id="PF23222">
    <property type="entry name" value="RRM_PARP14_1"/>
    <property type="match status" value="1"/>
</dbReference>
<evidence type="ECO:0000259" key="5">
    <source>
        <dbReference type="PROSITE" id="PS51720"/>
    </source>
</evidence>
<dbReference type="InterPro" id="IPR057051">
    <property type="entry name" value="PARP14_RPM_1"/>
</dbReference>
<dbReference type="InterPro" id="IPR045058">
    <property type="entry name" value="GIMA/IAN/Toc"/>
</dbReference>
<dbReference type="AlphaFoldDB" id="A0A3Q3MFC0"/>
<organism evidence="6 7">
    <name type="scientific">Mastacembelus armatus</name>
    <name type="common">zig-zag eel</name>
    <dbReference type="NCBI Taxonomy" id="205130"/>
    <lineage>
        <taxon>Eukaryota</taxon>
        <taxon>Metazoa</taxon>
        <taxon>Chordata</taxon>
        <taxon>Craniata</taxon>
        <taxon>Vertebrata</taxon>
        <taxon>Euteleostomi</taxon>
        <taxon>Actinopterygii</taxon>
        <taxon>Neopterygii</taxon>
        <taxon>Teleostei</taxon>
        <taxon>Neoteleostei</taxon>
        <taxon>Acanthomorphata</taxon>
        <taxon>Anabantaria</taxon>
        <taxon>Synbranchiformes</taxon>
        <taxon>Mastacembelidae</taxon>
        <taxon>Mastacembelus</taxon>
    </lineage>
</organism>
<dbReference type="Ensembl" id="ENSMAMT00000020222.2">
    <property type="protein sequence ID" value="ENSMAMP00000019699.1"/>
    <property type="gene ID" value="ENSMAMG00000013262.2"/>
</dbReference>
<keyword evidence="4" id="KW-0472">Membrane</keyword>
<dbReference type="Gene3D" id="3.30.70.330">
    <property type="match status" value="1"/>
</dbReference>
<keyword evidence="4" id="KW-1133">Transmembrane helix</keyword>
<dbReference type="Proteomes" id="UP000261640">
    <property type="component" value="Unplaced"/>
</dbReference>
<dbReference type="InterPro" id="IPR006703">
    <property type="entry name" value="G_AIG1"/>
</dbReference>
<dbReference type="FunFam" id="3.40.50.300:FF:000366">
    <property type="entry name" value="GTPase, IMAP family member 2"/>
    <property type="match status" value="1"/>
</dbReference>
<keyword evidence="3" id="KW-0342">GTP-binding</keyword>
<dbReference type="OrthoDB" id="425923at2759"/>
<dbReference type="GO" id="GO:0005525">
    <property type="term" value="F:GTP binding"/>
    <property type="evidence" value="ECO:0007669"/>
    <property type="project" value="UniProtKB-KW"/>
</dbReference>
<dbReference type="Pfam" id="PF04548">
    <property type="entry name" value="AIG1"/>
    <property type="match status" value="1"/>
</dbReference>